<comment type="caution">
    <text evidence="3">The sequence shown here is derived from an EMBL/GenBank/DDBJ whole genome shotgun (WGS) entry which is preliminary data.</text>
</comment>
<evidence type="ECO:0000313" key="3">
    <source>
        <dbReference type="EMBL" id="GAH04708.1"/>
    </source>
</evidence>
<evidence type="ECO:0000256" key="1">
    <source>
        <dbReference type="SAM" id="Coils"/>
    </source>
</evidence>
<accession>X1E7S6</accession>
<name>X1E7S6_9ZZZZ</name>
<sequence length="95" mass="11160">MVLTSTDNEHLIKIMEYLTTVNKQFKDLVTPKLQKYGINSSNLEISIEKVQEEINQMLRKIDESRNVLDESGKTDLEPEEKKPDWTSINWGKRKH</sequence>
<organism evidence="3">
    <name type="scientific">marine sediment metagenome</name>
    <dbReference type="NCBI Taxonomy" id="412755"/>
    <lineage>
        <taxon>unclassified sequences</taxon>
        <taxon>metagenomes</taxon>
        <taxon>ecological metagenomes</taxon>
    </lineage>
</organism>
<feature type="compositionally biased region" description="Basic and acidic residues" evidence="2">
    <location>
        <begin position="67"/>
        <end position="84"/>
    </location>
</feature>
<feature type="region of interest" description="Disordered" evidence="2">
    <location>
        <begin position="67"/>
        <end position="95"/>
    </location>
</feature>
<feature type="coiled-coil region" evidence="1">
    <location>
        <begin position="40"/>
        <end position="67"/>
    </location>
</feature>
<proteinExistence type="predicted"/>
<dbReference type="EMBL" id="BART01023210">
    <property type="protein sequence ID" value="GAH04708.1"/>
    <property type="molecule type" value="Genomic_DNA"/>
</dbReference>
<protein>
    <submittedName>
        <fullName evidence="3">Uncharacterized protein</fullName>
    </submittedName>
</protein>
<dbReference type="AlphaFoldDB" id="X1E7S6"/>
<gene>
    <name evidence="3" type="ORF">S01H4_42291</name>
</gene>
<reference evidence="3" key="1">
    <citation type="journal article" date="2014" name="Front. Microbiol.">
        <title>High frequency of phylogenetically diverse reductive dehalogenase-homologous genes in deep subseafloor sedimentary metagenomes.</title>
        <authorList>
            <person name="Kawai M."/>
            <person name="Futagami T."/>
            <person name="Toyoda A."/>
            <person name="Takaki Y."/>
            <person name="Nishi S."/>
            <person name="Hori S."/>
            <person name="Arai W."/>
            <person name="Tsubouchi T."/>
            <person name="Morono Y."/>
            <person name="Uchiyama I."/>
            <person name="Ito T."/>
            <person name="Fujiyama A."/>
            <person name="Inagaki F."/>
            <person name="Takami H."/>
        </authorList>
    </citation>
    <scope>NUCLEOTIDE SEQUENCE</scope>
    <source>
        <strain evidence="3">Expedition CK06-06</strain>
    </source>
</reference>
<evidence type="ECO:0000256" key="2">
    <source>
        <dbReference type="SAM" id="MobiDB-lite"/>
    </source>
</evidence>
<keyword evidence="1" id="KW-0175">Coiled coil</keyword>